<reference evidence="9" key="1">
    <citation type="submission" date="2021-01" db="EMBL/GenBank/DDBJ databases">
        <authorList>
            <person name="Li R."/>
            <person name="Bekaert M."/>
        </authorList>
    </citation>
    <scope>NUCLEOTIDE SEQUENCE</scope>
    <source>
        <strain evidence="9">Farmed</strain>
    </source>
</reference>
<dbReference type="Pfam" id="PF01146">
    <property type="entry name" value="Caveolin"/>
    <property type="match status" value="1"/>
</dbReference>
<sequence length="226" mass="25420">MLPTDFLSHPLPPPVAATVDTLLLPVSLLQHIFLFAHLPNRQLVVALFVKLYRWKLTATLLSRKKRSMSGQELPDYDADSRMTGSKKGSPPPIMHPDVDVAERDPTNLSSYIKVTFQEVIAEPEPSVFSLDKIWVLSFKVFNVSKIWCYRITSAMLALPLAVLCGINFACMSFCNIWLANPLVRCLAMECHIVRQVWELIMDVLLRPFCVSVGQCLASIKMTVMGD</sequence>
<dbReference type="PANTHER" id="PTHR10844">
    <property type="entry name" value="CAVEOLIN"/>
    <property type="match status" value="1"/>
</dbReference>
<dbReference type="EMBL" id="CAHIKZ030001096">
    <property type="protein sequence ID" value="CAE1252268.1"/>
    <property type="molecule type" value="Genomic_DNA"/>
</dbReference>
<dbReference type="GO" id="GO:0060090">
    <property type="term" value="F:molecular adaptor activity"/>
    <property type="evidence" value="ECO:0007669"/>
    <property type="project" value="TreeGrafter"/>
</dbReference>
<evidence type="ECO:0000256" key="8">
    <source>
        <dbReference type="SAM" id="Phobius"/>
    </source>
</evidence>
<evidence type="ECO:0000256" key="4">
    <source>
        <dbReference type="ARBA" id="ARBA00023034"/>
    </source>
</evidence>
<evidence type="ECO:0000256" key="1">
    <source>
        <dbReference type="ARBA" id="ARBA00004202"/>
    </source>
</evidence>
<keyword evidence="8" id="KW-1133">Transmembrane helix</keyword>
<evidence type="ECO:0000256" key="3">
    <source>
        <dbReference type="ARBA" id="ARBA00022475"/>
    </source>
</evidence>
<dbReference type="AlphaFoldDB" id="A0A812C558"/>
<proteinExistence type="inferred from homology"/>
<evidence type="ECO:0000313" key="10">
    <source>
        <dbReference type="Proteomes" id="UP000597762"/>
    </source>
</evidence>
<dbReference type="Proteomes" id="UP000597762">
    <property type="component" value="Unassembled WGS sequence"/>
</dbReference>
<protein>
    <recommendedName>
        <fullName evidence="6">Caveolin</fullName>
    </recommendedName>
</protein>
<comment type="similarity">
    <text evidence="2 6">Belongs to the caveolin family.</text>
</comment>
<dbReference type="OrthoDB" id="5917823at2759"/>
<keyword evidence="4 6" id="KW-0333">Golgi apparatus</keyword>
<gene>
    <name evidence="9" type="ORF">SPHA_27892</name>
</gene>
<dbReference type="GO" id="GO:0070836">
    <property type="term" value="P:caveola assembly"/>
    <property type="evidence" value="ECO:0007669"/>
    <property type="project" value="InterPro"/>
</dbReference>
<keyword evidence="8" id="KW-0812">Transmembrane</keyword>
<evidence type="ECO:0000256" key="2">
    <source>
        <dbReference type="ARBA" id="ARBA00010988"/>
    </source>
</evidence>
<dbReference type="GO" id="GO:0000139">
    <property type="term" value="C:Golgi membrane"/>
    <property type="evidence" value="ECO:0007669"/>
    <property type="project" value="UniProtKB-SubCell"/>
</dbReference>
<name>A0A812C558_ACAPH</name>
<dbReference type="InterPro" id="IPR001612">
    <property type="entry name" value="Caveolin"/>
</dbReference>
<evidence type="ECO:0000313" key="9">
    <source>
        <dbReference type="EMBL" id="CAE1252268.1"/>
    </source>
</evidence>
<feature type="transmembrane region" description="Helical" evidence="8">
    <location>
        <begin position="154"/>
        <end position="178"/>
    </location>
</feature>
<dbReference type="GO" id="GO:0005901">
    <property type="term" value="C:caveola"/>
    <property type="evidence" value="ECO:0007669"/>
    <property type="project" value="UniProtKB-SubCell"/>
</dbReference>
<comment type="caution">
    <text evidence="9">The sequence shown here is derived from an EMBL/GenBank/DDBJ whole genome shotgun (WGS) entry which is preliminary data.</text>
</comment>
<evidence type="ECO:0000256" key="7">
    <source>
        <dbReference type="SAM" id="MobiDB-lite"/>
    </source>
</evidence>
<comment type="subcellular location">
    <subcellularLocation>
        <location evidence="1 6">Cell membrane</location>
        <topology evidence="1 6">Peripheral membrane protein</topology>
    </subcellularLocation>
    <subcellularLocation>
        <location evidence="6">Golgi apparatus membrane</location>
        <topology evidence="6">Peripheral membrane protein</topology>
    </subcellularLocation>
    <subcellularLocation>
        <location evidence="6">Membrane</location>
        <location evidence="6">Caveola</location>
        <topology evidence="6">Peripheral membrane protein</topology>
    </subcellularLocation>
</comment>
<keyword evidence="10" id="KW-1185">Reference proteome</keyword>
<feature type="region of interest" description="Disordered" evidence="7">
    <location>
        <begin position="70"/>
        <end position="96"/>
    </location>
</feature>
<accession>A0A812C558</accession>
<comment type="function">
    <text evidence="6">May act as a scaffolding protein within caveolar membranes. Interacts directly with G-protein alpha subunits and can functionally regulate their activity.</text>
</comment>
<keyword evidence="5 6" id="KW-0472">Membrane</keyword>
<dbReference type="PANTHER" id="PTHR10844:SF19">
    <property type="entry name" value="CAVEOLIN-2"/>
    <property type="match status" value="1"/>
</dbReference>
<evidence type="ECO:0000256" key="6">
    <source>
        <dbReference type="RuleBase" id="RU000680"/>
    </source>
</evidence>
<keyword evidence="3 6" id="KW-1003">Cell membrane</keyword>
<organism evidence="9 10">
    <name type="scientific">Acanthosepion pharaonis</name>
    <name type="common">Pharaoh cuttlefish</name>
    <name type="synonym">Sepia pharaonis</name>
    <dbReference type="NCBI Taxonomy" id="158019"/>
    <lineage>
        <taxon>Eukaryota</taxon>
        <taxon>Metazoa</taxon>
        <taxon>Spiralia</taxon>
        <taxon>Lophotrochozoa</taxon>
        <taxon>Mollusca</taxon>
        <taxon>Cephalopoda</taxon>
        <taxon>Coleoidea</taxon>
        <taxon>Decapodiformes</taxon>
        <taxon>Sepiida</taxon>
        <taxon>Sepiina</taxon>
        <taxon>Sepiidae</taxon>
        <taxon>Acanthosepion</taxon>
    </lineage>
</organism>
<evidence type="ECO:0000256" key="5">
    <source>
        <dbReference type="ARBA" id="ARBA00023136"/>
    </source>
</evidence>